<name>A0A9D1DZE9_9FIRM</name>
<dbReference type="Pfam" id="PF05164">
    <property type="entry name" value="ZapA"/>
    <property type="match status" value="1"/>
</dbReference>
<dbReference type="AlphaFoldDB" id="A0A9D1DZE9"/>
<evidence type="ECO:0000256" key="10">
    <source>
        <dbReference type="SAM" id="MobiDB-lite"/>
    </source>
</evidence>
<dbReference type="EMBL" id="DVHA01000318">
    <property type="protein sequence ID" value="HIR61850.1"/>
    <property type="molecule type" value="Genomic_DNA"/>
</dbReference>
<evidence type="ECO:0000256" key="4">
    <source>
        <dbReference type="ARBA" id="ARBA00022618"/>
    </source>
</evidence>
<dbReference type="Proteomes" id="UP000824241">
    <property type="component" value="Unassembled WGS sequence"/>
</dbReference>
<dbReference type="GO" id="GO:0000921">
    <property type="term" value="P:septin ring assembly"/>
    <property type="evidence" value="ECO:0007669"/>
    <property type="project" value="TreeGrafter"/>
</dbReference>
<reference evidence="11" key="2">
    <citation type="journal article" date="2021" name="PeerJ">
        <title>Extensive microbial diversity within the chicken gut microbiome revealed by metagenomics and culture.</title>
        <authorList>
            <person name="Gilroy R."/>
            <person name="Ravi A."/>
            <person name="Getino M."/>
            <person name="Pursley I."/>
            <person name="Horton D.L."/>
            <person name="Alikhan N.F."/>
            <person name="Baker D."/>
            <person name="Gharbi K."/>
            <person name="Hall N."/>
            <person name="Watson M."/>
            <person name="Adriaenssens E.M."/>
            <person name="Foster-Nyarko E."/>
            <person name="Jarju S."/>
            <person name="Secka A."/>
            <person name="Antonio M."/>
            <person name="Oren A."/>
            <person name="Chaudhuri R.R."/>
            <person name="La Ragione R."/>
            <person name="Hildebrand F."/>
            <person name="Pallen M.J."/>
        </authorList>
    </citation>
    <scope>NUCLEOTIDE SEQUENCE</scope>
    <source>
        <strain evidence="11">CHK189-12415</strain>
    </source>
</reference>
<organism evidence="11 12">
    <name type="scientific">Candidatus Faecivivens stercoravium</name>
    <dbReference type="NCBI Taxonomy" id="2840803"/>
    <lineage>
        <taxon>Bacteria</taxon>
        <taxon>Bacillati</taxon>
        <taxon>Bacillota</taxon>
        <taxon>Clostridia</taxon>
        <taxon>Eubacteriales</taxon>
        <taxon>Oscillospiraceae</taxon>
        <taxon>Oscillospiraceae incertae sedis</taxon>
        <taxon>Candidatus Faecivivens</taxon>
    </lineage>
</organism>
<dbReference type="GO" id="GO:0030428">
    <property type="term" value="C:cell septum"/>
    <property type="evidence" value="ECO:0007669"/>
    <property type="project" value="TreeGrafter"/>
</dbReference>
<evidence type="ECO:0000256" key="1">
    <source>
        <dbReference type="ARBA" id="ARBA00004496"/>
    </source>
</evidence>
<evidence type="ECO:0000256" key="3">
    <source>
        <dbReference type="ARBA" id="ARBA00022490"/>
    </source>
</evidence>
<evidence type="ECO:0000256" key="2">
    <source>
        <dbReference type="ARBA" id="ARBA00015195"/>
    </source>
</evidence>
<keyword evidence="4 11" id="KW-0132">Cell division</keyword>
<comment type="function">
    <text evidence="7">Activator of cell division through the inhibition of FtsZ GTPase activity, therefore promoting FtsZ assembly into bundles of protofilaments necessary for the formation of the division Z ring. It is recruited early at mid-cell but it is not essential for cell division.</text>
</comment>
<evidence type="ECO:0000256" key="5">
    <source>
        <dbReference type="ARBA" id="ARBA00023210"/>
    </source>
</evidence>
<evidence type="ECO:0000256" key="8">
    <source>
        <dbReference type="ARBA" id="ARBA00026068"/>
    </source>
</evidence>
<feature type="region of interest" description="Disordered" evidence="10">
    <location>
        <begin position="116"/>
        <end position="154"/>
    </location>
</feature>
<dbReference type="PANTHER" id="PTHR34981">
    <property type="entry name" value="CELL DIVISION PROTEIN ZAPA"/>
    <property type="match status" value="1"/>
</dbReference>
<evidence type="ECO:0000313" key="12">
    <source>
        <dbReference type="Proteomes" id="UP000824241"/>
    </source>
</evidence>
<feature type="compositionally biased region" description="Low complexity" evidence="10">
    <location>
        <begin position="121"/>
        <end position="142"/>
    </location>
</feature>
<comment type="subcellular location">
    <subcellularLocation>
        <location evidence="1">Cytoplasm</location>
    </subcellularLocation>
</comment>
<keyword evidence="3" id="KW-0963">Cytoplasm</keyword>
<evidence type="ECO:0000256" key="9">
    <source>
        <dbReference type="ARBA" id="ARBA00033158"/>
    </source>
</evidence>
<gene>
    <name evidence="11" type="primary">zapA</name>
    <name evidence="11" type="ORF">IAB37_09780</name>
</gene>
<reference evidence="11" key="1">
    <citation type="submission" date="2020-10" db="EMBL/GenBank/DDBJ databases">
        <authorList>
            <person name="Gilroy R."/>
        </authorList>
    </citation>
    <scope>NUCLEOTIDE SEQUENCE</scope>
    <source>
        <strain evidence="11">CHK189-12415</strain>
    </source>
</reference>
<protein>
    <recommendedName>
        <fullName evidence="2">Cell division protein ZapA</fullName>
    </recommendedName>
    <alternativeName>
        <fullName evidence="9">Z ring-associated protein ZapA</fullName>
    </alternativeName>
</protein>
<comment type="caution">
    <text evidence="11">The sequence shown here is derived from an EMBL/GenBank/DDBJ whole genome shotgun (WGS) entry which is preliminary data.</text>
</comment>
<accession>A0A9D1DZE9</accession>
<sequence length="154" mass="17064">MQKVKVSICGRTYCLSTEESEEYVNQLAARLDARINRFMDENPGTSLLSAAVMTALELSDDASRNEDDADNFRGQLKTYAEEAAAAKTMVDKLRRAVEGLVQENRKLKSDLELLTLRDQVEQAPAEEPAPETEPAQPEQPAEGGSGRNHNRQGR</sequence>
<evidence type="ECO:0000313" key="11">
    <source>
        <dbReference type="EMBL" id="HIR61850.1"/>
    </source>
</evidence>
<dbReference type="Gene3D" id="6.10.250.790">
    <property type="match status" value="1"/>
</dbReference>
<dbReference type="GO" id="GO:0043093">
    <property type="term" value="P:FtsZ-dependent cytokinesis"/>
    <property type="evidence" value="ECO:0007669"/>
    <property type="project" value="TreeGrafter"/>
</dbReference>
<dbReference type="InterPro" id="IPR053712">
    <property type="entry name" value="Bac_CellDiv_Activator"/>
</dbReference>
<keyword evidence="6" id="KW-0131">Cell cycle</keyword>
<proteinExistence type="predicted"/>
<evidence type="ECO:0000256" key="7">
    <source>
        <dbReference type="ARBA" id="ARBA00024910"/>
    </source>
</evidence>
<dbReference type="InterPro" id="IPR036192">
    <property type="entry name" value="Cell_div_ZapA-like_sf"/>
</dbReference>
<dbReference type="GO" id="GO:0005829">
    <property type="term" value="C:cytosol"/>
    <property type="evidence" value="ECO:0007669"/>
    <property type="project" value="TreeGrafter"/>
</dbReference>
<dbReference type="PANTHER" id="PTHR34981:SF1">
    <property type="entry name" value="CELL DIVISION PROTEIN ZAPA"/>
    <property type="match status" value="1"/>
</dbReference>
<keyword evidence="5" id="KW-0717">Septation</keyword>
<comment type="subunit">
    <text evidence="8">Homodimer. Interacts with FtsZ.</text>
</comment>
<evidence type="ECO:0000256" key="6">
    <source>
        <dbReference type="ARBA" id="ARBA00023306"/>
    </source>
</evidence>
<dbReference type="GO" id="GO:0000917">
    <property type="term" value="P:division septum assembly"/>
    <property type="evidence" value="ECO:0007669"/>
    <property type="project" value="UniProtKB-KW"/>
</dbReference>
<dbReference type="InterPro" id="IPR007838">
    <property type="entry name" value="Cell_div_ZapA-like"/>
</dbReference>
<dbReference type="GO" id="GO:0032153">
    <property type="term" value="C:cell division site"/>
    <property type="evidence" value="ECO:0007669"/>
    <property type="project" value="TreeGrafter"/>
</dbReference>
<dbReference type="SUPFAM" id="SSF102829">
    <property type="entry name" value="Cell division protein ZapA-like"/>
    <property type="match status" value="1"/>
</dbReference>